<gene>
    <name evidence="1" type="primary">Contig4794.g5121</name>
    <name evidence="1" type="ORF">STYLEM_7739</name>
</gene>
<dbReference type="InParanoid" id="A0A078A906"/>
<protein>
    <submittedName>
        <fullName evidence="1">Uncharacterized protein</fullName>
    </submittedName>
</protein>
<evidence type="ECO:0000313" key="1">
    <source>
        <dbReference type="EMBL" id="CDW78755.1"/>
    </source>
</evidence>
<proteinExistence type="predicted"/>
<organism evidence="1 2">
    <name type="scientific">Stylonychia lemnae</name>
    <name type="common">Ciliate</name>
    <dbReference type="NCBI Taxonomy" id="5949"/>
    <lineage>
        <taxon>Eukaryota</taxon>
        <taxon>Sar</taxon>
        <taxon>Alveolata</taxon>
        <taxon>Ciliophora</taxon>
        <taxon>Intramacronucleata</taxon>
        <taxon>Spirotrichea</taxon>
        <taxon>Stichotrichia</taxon>
        <taxon>Sporadotrichida</taxon>
        <taxon>Oxytrichidae</taxon>
        <taxon>Stylonychinae</taxon>
        <taxon>Stylonychia</taxon>
    </lineage>
</organism>
<name>A0A078A906_STYLE</name>
<dbReference type="AlphaFoldDB" id="A0A078A906"/>
<dbReference type="EMBL" id="CCKQ01007398">
    <property type="protein sequence ID" value="CDW78755.1"/>
    <property type="molecule type" value="Genomic_DNA"/>
</dbReference>
<accession>A0A078A906</accession>
<sequence>MDFYKEYPLKCKDLDQVYNFKMFTKSTNEHLYETQLIKKDVDLIEVKRKLIQVKLKFHSTCFTVLSIFMSHNWLDGEDSKSLIFIGNKKQNIRKIKILNGKNLENPQDFILGNIDFKKFSQPKQQPKSKQASILYGKMYNDLFLLNLQNLDLVHPFKPINDQICSNFIIYRKPFEKINEKFQQINEFNEYQVDYAKNTDFVFVYFDESIVYEEDQRKHFQYIQKLEFNCDI</sequence>
<evidence type="ECO:0000313" key="2">
    <source>
        <dbReference type="Proteomes" id="UP000039865"/>
    </source>
</evidence>
<dbReference type="Proteomes" id="UP000039865">
    <property type="component" value="Unassembled WGS sequence"/>
</dbReference>
<reference evidence="1 2" key="1">
    <citation type="submission" date="2014-06" db="EMBL/GenBank/DDBJ databases">
        <authorList>
            <person name="Swart Estienne"/>
        </authorList>
    </citation>
    <scope>NUCLEOTIDE SEQUENCE [LARGE SCALE GENOMIC DNA]</scope>
    <source>
        <strain evidence="1 2">130c</strain>
    </source>
</reference>
<keyword evidence="2" id="KW-1185">Reference proteome</keyword>